<reference evidence="2 3" key="1">
    <citation type="submission" date="2019-02" db="EMBL/GenBank/DDBJ databases">
        <title>Jishengella sp. nov., isolated from a root of Zingiber montanum.</title>
        <authorList>
            <person name="Kuncharoen N."/>
            <person name="Kudo T."/>
            <person name="Masahiro Y."/>
            <person name="Ohkuma M."/>
            <person name="Tanasupawat S."/>
        </authorList>
    </citation>
    <scope>NUCLEOTIDE SEQUENCE [LARGE SCALE GENOMIC DNA]</scope>
    <source>
        <strain evidence="2 3">PLAI 1-1</strain>
    </source>
</reference>
<feature type="region of interest" description="Disordered" evidence="1">
    <location>
        <begin position="1"/>
        <end position="23"/>
    </location>
</feature>
<organism evidence="2 3">
    <name type="scientific">Micromonospora zingiberis</name>
    <dbReference type="NCBI Taxonomy" id="2053011"/>
    <lineage>
        <taxon>Bacteria</taxon>
        <taxon>Bacillati</taxon>
        <taxon>Actinomycetota</taxon>
        <taxon>Actinomycetes</taxon>
        <taxon>Micromonosporales</taxon>
        <taxon>Micromonosporaceae</taxon>
        <taxon>Micromonospora</taxon>
    </lineage>
</organism>
<sequence length="95" mass="9901">MGSGRCAAGRITRRSKKDHGEGKQMSLVAQFANETLTDVPPGMLTQTDVTSPLDTPADPVMATFLTVTCPEVAVLFGAATGALAANVYNYVARNG</sequence>
<gene>
    <name evidence="2" type="ORF">E0H26_20795</name>
</gene>
<evidence type="ECO:0000256" key="1">
    <source>
        <dbReference type="SAM" id="MobiDB-lite"/>
    </source>
</evidence>
<evidence type="ECO:0000313" key="2">
    <source>
        <dbReference type="EMBL" id="TCB95379.1"/>
    </source>
</evidence>
<evidence type="ECO:0000313" key="3">
    <source>
        <dbReference type="Proteomes" id="UP000292274"/>
    </source>
</evidence>
<dbReference type="Proteomes" id="UP000292274">
    <property type="component" value="Unassembled WGS sequence"/>
</dbReference>
<accession>A0A4R0GIV1</accession>
<protein>
    <submittedName>
        <fullName evidence="2">Linaridin-like RiPP</fullName>
    </submittedName>
</protein>
<dbReference type="NCBIfam" id="NF033403">
    <property type="entry name" value="linaridin_rel"/>
    <property type="match status" value="1"/>
</dbReference>
<name>A0A4R0GIV1_9ACTN</name>
<keyword evidence="3" id="KW-1185">Reference proteome</keyword>
<dbReference type="EMBL" id="SJJR01000015">
    <property type="protein sequence ID" value="TCB95379.1"/>
    <property type="molecule type" value="Genomic_DNA"/>
</dbReference>
<dbReference type="OrthoDB" id="4292436at2"/>
<proteinExistence type="predicted"/>
<dbReference type="AlphaFoldDB" id="A0A4R0GIV1"/>
<comment type="caution">
    <text evidence="2">The sequence shown here is derived from an EMBL/GenBank/DDBJ whole genome shotgun (WGS) entry which is preliminary data.</text>
</comment>